<evidence type="ECO:0000313" key="2">
    <source>
        <dbReference type="EMBL" id="KAJ8976422.1"/>
    </source>
</evidence>
<comment type="caution">
    <text evidence="2">The sequence shown here is derived from an EMBL/GenBank/DDBJ whole genome shotgun (WGS) entry which is preliminary data.</text>
</comment>
<feature type="domain" description="RNase H type-1" evidence="1">
    <location>
        <begin position="4"/>
        <end position="112"/>
    </location>
</feature>
<name>A0ABQ9JEW3_9CUCU</name>
<dbReference type="SUPFAM" id="SSF53098">
    <property type="entry name" value="Ribonuclease H-like"/>
    <property type="match status" value="1"/>
</dbReference>
<dbReference type="PROSITE" id="PS50879">
    <property type="entry name" value="RNASE_H_1"/>
    <property type="match status" value="1"/>
</dbReference>
<dbReference type="InterPro" id="IPR006693">
    <property type="entry name" value="AB_hydrolase_lipase"/>
</dbReference>
<dbReference type="Pfam" id="PF04083">
    <property type="entry name" value="Abhydro_lipase"/>
    <property type="match status" value="1"/>
</dbReference>
<dbReference type="InterPro" id="IPR036397">
    <property type="entry name" value="RNaseH_sf"/>
</dbReference>
<evidence type="ECO:0000313" key="3">
    <source>
        <dbReference type="Proteomes" id="UP001162164"/>
    </source>
</evidence>
<dbReference type="InterPro" id="IPR002156">
    <property type="entry name" value="RNaseH_domain"/>
</dbReference>
<evidence type="ECO:0000259" key="1">
    <source>
        <dbReference type="PROSITE" id="PS50879"/>
    </source>
</evidence>
<dbReference type="PANTHER" id="PTHR11005">
    <property type="entry name" value="LYSOSOMAL ACID LIPASE-RELATED"/>
    <property type="match status" value="1"/>
</dbReference>
<dbReference type="Proteomes" id="UP001162164">
    <property type="component" value="Unassembled WGS sequence"/>
</dbReference>
<dbReference type="Gene3D" id="3.40.50.1820">
    <property type="entry name" value="alpha/beta hydrolase"/>
    <property type="match status" value="1"/>
</dbReference>
<gene>
    <name evidence="2" type="ORF">NQ317_004082</name>
</gene>
<protein>
    <recommendedName>
        <fullName evidence="1">RNase H type-1 domain-containing protein</fullName>
    </recommendedName>
</protein>
<keyword evidence="3" id="KW-1185">Reference proteome</keyword>
<proteinExistence type="predicted"/>
<organism evidence="2 3">
    <name type="scientific">Molorchus minor</name>
    <dbReference type="NCBI Taxonomy" id="1323400"/>
    <lineage>
        <taxon>Eukaryota</taxon>
        <taxon>Metazoa</taxon>
        <taxon>Ecdysozoa</taxon>
        <taxon>Arthropoda</taxon>
        <taxon>Hexapoda</taxon>
        <taxon>Insecta</taxon>
        <taxon>Pterygota</taxon>
        <taxon>Neoptera</taxon>
        <taxon>Endopterygota</taxon>
        <taxon>Coleoptera</taxon>
        <taxon>Polyphaga</taxon>
        <taxon>Cucujiformia</taxon>
        <taxon>Chrysomeloidea</taxon>
        <taxon>Cerambycidae</taxon>
        <taxon>Lamiinae</taxon>
        <taxon>Monochamini</taxon>
        <taxon>Molorchus</taxon>
    </lineage>
</organism>
<dbReference type="Gene3D" id="3.30.420.10">
    <property type="entry name" value="Ribonuclease H-like superfamily/Ribonuclease H"/>
    <property type="match status" value="1"/>
</dbReference>
<dbReference type="EMBL" id="JAPWTJ010000675">
    <property type="protein sequence ID" value="KAJ8976422.1"/>
    <property type="molecule type" value="Genomic_DNA"/>
</dbReference>
<dbReference type="SUPFAM" id="SSF53474">
    <property type="entry name" value="alpha/beta-Hydrolases"/>
    <property type="match status" value="1"/>
</dbReference>
<accession>A0ABQ9JEW3</accession>
<dbReference type="InterPro" id="IPR029058">
    <property type="entry name" value="AB_hydrolase_fold"/>
</dbReference>
<reference evidence="2" key="1">
    <citation type="journal article" date="2023" name="Insect Mol. Biol.">
        <title>Genome sequencing provides insights into the evolution of gene families encoding plant cell wall-degrading enzymes in longhorned beetles.</title>
        <authorList>
            <person name="Shin N.R."/>
            <person name="Okamura Y."/>
            <person name="Kirsch R."/>
            <person name="Pauchet Y."/>
        </authorList>
    </citation>
    <scope>NUCLEOTIDE SEQUENCE</scope>
    <source>
        <strain evidence="2">MMC_N1</strain>
    </source>
</reference>
<dbReference type="InterPro" id="IPR012337">
    <property type="entry name" value="RNaseH-like_sf"/>
</dbReference>
<sequence>MSALNPWFAIPTDLGSWRARTKTAFQAEIFALLLTMCKEEVSNYLKQTILICSDSKALQAICAPRRKSELVLECGDALEPDKKMINLVMVPRHTGKISGNERADELARSGPMGYCQGPKLLSGISRRYLTIENILLQSLVEGFGYPFENHEVISDSGYILSIHRIPSGIKRRQSNKRPIKKRVALFQHGLLSASDMWLFRGPKYDLPYTLADAGYDVWLSNMRGNIYSRAHKTLNPDRDPEYWDFSLQEVAYYDFPAVLDYILNLTRQENLYFIGHSIGSSVGMMFCSLRPEYNSKVKLHLALAPLVTHTITLAHKLLLAPVMPLMQVAITSRIYNVLPRRRHFSNLIEILCNDGMPTQSLCLSIMFLLMGQDYEQFNTTTIPEAFSYFPSGTSVYLAQQTWQFFSTGDFAALDYENELINLHKYNKTTPPIYNLSMVTHPISLHYGEGDLIVTRKDMDSIHKKLPNPVGIFPVPFKNFNHLDFIWANDVKKLVYDRLVMIMDKYR</sequence>